<evidence type="ECO:0000313" key="2">
    <source>
        <dbReference type="EMBL" id="MES1928334.1"/>
    </source>
</evidence>
<protein>
    <recommendedName>
        <fullName evidence="4">Lipoprotein</fullName>
    </recommendedName>
</protein>
<name>A0ABV2AXF8_9GAMM</name>
<evidence type="ECO:0000256" key="1">
    <source>
        <dbReference type="SAM" id="MobiDB-lite"/>
    </source>
</evidence>
<feature type="region of interest" description="Disordered" evidence="1">
    <location>
        <begin position="151"/>
        <end position="194"/>
    </location>
</feature>
<gene>
    <name evidence="2" type="ORF">SADO_03725</name>
</gene>
<proteinExistence type="predicted"/>
<reference evidence="2 3" key="1">
    <citation type="submission" date="2013-03" db="EMBL/GenBank/DDBJ databases">
        <title>Salinisphaera dokdonensis CL-ES53 Genome Sequencing.</title>
        <authorList>
            <person name="Li C."/>
            <person name="Lai Q."/>
            <person name="Shao Z."/>
        </authorList>
    </citation>
    <scope>NUCLEOTIDE SEQUENCE [LARGE SCALE GENOMIC DNA]</scope>
    <source>
        <strain evidence="2 3">CL-ES53</strain>
    </source>
</reference>
<evidence type="ECO:0008006" key="4">
    <source>
        <dbReference type="Google" id="ProtNLM"/>
    </source>
</evidence>
<dbReference type="EMBL" id="APND01000001">
    <property type="protein sequence ID" value="MES1928334.1"/>
    <property type="molecule type" value="Genomic_DNA"/>
</dbReference>
<sequence length="212" mass="22953">MRFDLSISGRALPIALIAVAMLGGCVNSSPRPAYEDNIQTSPAATITHERDPVLDLLDYAGQLHDASPEARAQAVADARASASETPGGMSFARLAVAFGTPGQTRYTPDEAARYAQRALEADDIEWSPAGRQYLADYARLYATITRQPQPVAPTVPTVARRDTPPSPPTPETTQASSPDKQRVRSLEKQLDEAHRKLRELADIEDRLSETGS</sequence>
<dbReference type="RefSeq" id="WP_353109335.1">
    <property type="nucleotide sequence ID" value="NZ_APND01000001.1"/>
</dbReference>
<dbReference type="Proteomes" id="UP001460888">
    <property type="component" value="Unassembled WGS sequence"/>
</dbReference>
<organism evidence="2 3">
    <name type="scientific">Salinisphaera dokdonensis CL-ES53</name>
    <dbReference type="NCBI Taxonomy" id="1304272"/>
    <lineage>
        <taxon>Bacteria</taxon>
        <taxon>Pseudomonadati</taxon>
        <taxon>Pseudomonadota</taxon>
        <taxon>Gammaproteobacteria</taxon>
        <taxon>Salinisphaerales</taxon>
        <taxon>Salinisphaeraceae</taxon>
        <taxon>Salinisphaera</taxon>
    </lineage>
</organism>
<evidence type="ECO:0000313" key="3">
    <source>
        <dbReference type="Proteomes" id="UP001460888"/>
    </source>
</evidence>
<keyword evidence="3" id="KW-1185">Reference proteome</keyword>
<dbReference type="PROSITE" id="PS51257">
    <property type="entry name" value="PROKAR_LIPOPROTEIN"/>
    <property type="match status" value="1"/>
</dbReference>
<feature type="compositionally biased region" description="Basic and acidic residues" evidence="1">
    <location>
        <begin position="179"/>
        <end position="194"/>
    </location>
</feature>
<accession>A0ABV2AXF8</accession>
<comment type="caution">
    <text evidence="2">The sequence shown here is derived from an EMBL/GenBank/DDBJ whole genome shotgun (WGS) entry which is preliminary data.</text>
</comment>